<sequence>MVIRMRISAGIASIAILAGCNTMVTPPPVTAVTARATALEQAQRSGLSPKGYAVGGMREIDGACTAFFDNIAQLRQGTNFAHDVLQVVLPATNAALVAAEQSAKTIALWTSSIAVTDSMVQAFARQYAYSQSLFQIKAAVEVTMRNAQSALLSPLSEIKGDNLDAYMDADFGLRKYAGYCSISSIEALAASALINAKPEVVSGILVTTPKGQQIEADAVERAPRRSGVPLMPVYGVKSQ</sequence>
<dbReference type="AlphaFoldDB" id="A0A370KHP6"/>
<dbReference type="PROSITE" id="PS51257">
    <property type="entry name" value="PROKAR_LIPOPROTEIN"/>
    <property type="match status" value="1"/>
</dbReference>
<comment type="caution">
    <text evidence="1">The sequence shown here is derived from an EMBL/GenBank/DDBJ whole genome shotgun (WGS) entry which is preliminary data.</text>
</comment>
<evidence type="ECO:0000313" key="2">
    <source>
        <dbReference type="Proteomes" id="UP000254939"/>
    </source>
</evidence>
<name>A0A370KHP6_9HYPH</name>
<evidence type="ECO:0008006" key="3">
    <source>
        <dbReference type="Google" id="ProtNLM"/>
    </source>
</evidence>
<proteinExistence type="predicted"/>
<gene>
    <name evidence="1" type="ORF">B5K06_26150</name>
</gene>
<organism evidence="1 2">
    <name type="scientific">Rhizobium grahamii</name>
    <dbReference type="NCBI Taxonomy" id="1120045"/>
    <lineage>
        <taxon>Bacteria</taxon>
        <taxon>Pseudomonadati</taxon>
        <taxon>Pseudomonadota</taxon>
        <taxon>Alphaproteobacteria</taxon>
        <taxon>Hyphomicrobiales</taxon>
        <taxon>Rhizobiaceae</taxon>
        <taxon>Rhizobium/Agrobacterium group</taxon>
        <taxon>Rhizobium</taxon>
    </lineage>
</organism>
<protein>
    <recommendedName>
        <fullName evidence="3">Lipoprotein</fullName>
    </recommendedName>
</protein>
<dbReference type="Proteomes" id="UP000254939">
    <property type="component" value="Unassembled WGS sequence"/>
</dbReference>
<dbReference type="EMBL" id="NAAC01000033">
    <property type="protein sequence ID" value="RDJ05056.1"/>
    <property type="molecule type" value="Genomic_DNA"/>
</dbReference>
<evidence type="ECO:0000313" key="1">
    <source>
        <dbReference type="EMBL" id="RDJ05056.1"/>
    </source>
</evidence>
<reference evidence="1 2" key="1">
    <citation type="submission" date="2017-03" db="EMBL/GenBank/DDBJ databases">
        <title>Genome analysis of Rhizobial strains effectives or ineffectives for nitrogen fixation isolated from bean seeds.</title>
        <authorList>
            <person name="Peralta H."/>
            <person name="Aguilar-Vera A."/>
            <person name="Mora Y."/>
            <person name="Vargas-Lagunas C."/>
            <person name="Girard L."/>
            <person name="Mora J."/>
        </authorList>
    </citation>
    <scope>NUCLEOTIDE SEQUENCE [LARGE SCALE GENOMIC DNA]</scope>
    <source>
        <strain evidence="1 2">CCGM3</strain>
    </source>
</reference>
<accession>A0A370KHP6</accession>